<accession>A0A0E9QTE8</accession>
<evidence type="ECO:0000313" key="1">
    <source>
        <dbReference type="EMBL" id="JAH19358.1"/>
    </source>
</evidence>
<reference evidence="1" key="1">
    <citation type="submission" date="2014-11" db="EMBL/GenBank/DDBJ databases">
        <authorList>
            <person name="Amaro Gonzalez C."/>
        </authorList>
    </citation>
    <scope>NUCLEOTIDE SEQUENCE</scope>
</reference>
<name>A0A0E9QTE8_ANGAN</name>
<dbReference type="AlphaFoldDB" id="A0A0E9QTE8"/>
<proteinExistence type="predicted"/>
<organism evidence="1">
    <name type="scientific">Anguilla anguilla</name>
    <name type="common">European freshwater eel</name>
    <name type="synonym">Muraena anguilla</name>
    <dbReference type="NCBI Taxonomy" id="7936"/>
    <lineage>
        <taxon>Eukaryota</taxon>
        <taxon>Metazoa</taxon>
        <taxon>Chordata</taxon>
        <taxon>Craniata</taxon>
        <taxon>Vertebrata</taxon>
        <taxon>Euteleostomi</taxon>
        <taxon>Actinopterygii</taxon>
        <taxon>Neopterygii</taxon>
        <taxon>Teleostei</taxon>
        <taxon>Anguilliformes</taxon>
        <taxon>Anguillidae</taxon>
        <taxon>Anguilla</taxon>
    </lineage>
</organism>
<dbReference type="EMBL" id="GBXM01089219">
    <property type="protein sequence ID" value="JAH19358.1"/>
    <property type="molecule type" value="Transcribed_RNA"/>
</dbReference>
<reference evidence="1" key="2">
    <citation type="journal article" date="2015" name="Fish Shellfish Immunol.">
        <title>Early steps in the European eel (Anguilla anguilla)-Vibrio vulnificus interaction in the gills: Role of the RtxA13 toxin.</title>
        <authorList>
            <person name="Callol A."/>
            <person name="Pajuelo D."/>
            <person name="Ebbesson L."/>
            <person name="Teles M."/>
            <person name="MacKenzie S."/>
            <person name="Amaro C."/>
        </authorList>
    </citation>
    <scope>NUCLEOTIDE SEQUENCE</scope>
</reference>
<protein>
    <submittedName>
        <fullName evidence="1">Uncharacterized protein</fullName>
    </submittedName>
</protein>
<sequence length="27" mass="2997">MSSNCPIIHRKYSKGQIAVSCLMDGEE</sequence>